<gene>
    <name evidence="1" type="ORF">MNBD_GAMMA12-2005</name>
</gene>
<accession>A0A3B0YSN4</accession>
<protein>
    <submittedName>
        <fullName evidence="1">Retron-type RNA-directed DNA polymerase</fullName>
        <ecNumber evidence="1">2.7.7.49</ecNumber>
    </submittedName>
</protein>
<keyword evidence="1" id="KW-0695">RNA-directed DNA polymerase</keyword>
<name>A0A3B0YSN4_9ZZZZ</name>
<dbReference type="AlphaFoldDB" id="A0A3B0YSN4"/>
<feature type="non-terminal residue" evidence="1">
    <location>
        <position position="1"/>
    </location>
</feature>
<dbReference type="GO" id="GO:0003964">
    <property type="term" value="F:RNA-directed DNA polymerase activity"/>
    <property type="evidence" value="ECO:0007669"/>
    <property type="project" value="UniProtKB-KW"/>
</dbReference>
<reference evidence="1" key="1">
    <citation type="submission" date="2018-06" db="EMBL/GenBank/DDBJ databases">
        <authorList>
            <person name="Zhirakovskaya E."/>
        </authorList>
    </citation>
    <scope>NUCLEOTIDE SEQUENCE</scope>
</reference>
<evidence type="ECO:0000313" key="1">
    <source>
        <dbReference type="EMBL" id="VAW78487.1"/>
    </source>
</evidence>
<proteinExistence type="predicted"/>
<keyword evidence="1" id="KW-0808">Transferase</keyword>
<keyword evidence="1" id="KW-0548">Nucleotidyltransferase</keyword>
<organism evidence="1">
    <name type="scientific">hydrothermal vent metagenome</name>
    <dbReference type="NCBI Taxonomy" id="652676"/>
    <lineage>
        <taxon>unclassified sequences</taxon>
        <taxon>metagenomes</taxon>
        <taxon>ecological metagenomes</taxon>
    </lineage>
</organism>
<dbReference type="EMBL" id="UOFL01000154">
    <property type="protein sequence ID" value="VAW78487.1"/>
    <property type="molecule type" value="Genomic_DNA"/>
</dbReference>
<sequence>PKSNGKYRKLGIPTVADRIAQQVLMLRNPDLE</sequence>
<dbReference type="EC" id="2.7.7.49" evidence="1"/>